<organism evidence="2 3">
    <name type="scientific">Polarella glacialis</name>
    <name type="common">Dinoflagellate</name>
    <dbReference type="NCBI Taxonomy" id="89957"/>
    <lineage>
        <taxon>Eukaryota</taxon>
        <taxon>Sar</taxon>
        <taxon>Alveolata</taxon>
        <taxon>Dinophyceae</taxon>
        <taxon>Suessiales</taxon>
        <taxon>Suessiaceae</taxon>
        <taxon>Polarella</taxon>
    </lineage>
</organism>
<feature type="domain" description="PPM-type phosphatase" evidence="1">
    <location>
        <begin position="85"/>
        <end position="388"/>
    </location>
</feature>
<accession>A0A813F4L2</accession>
<dbReference type="PANTHER" id="PTHR47992">
    <property type="entry name" value="PROTEIN PHOSPHATASE"/>
    <property type="match status" value="1"/>
</dbReference>
<dbReference type="InterPro" id="IPR036457">
    <property type="entry name" value="PPM-type-like_dom_sf"/>
</dbReference>
<keyword evidence="3" id="KW-1185">Reference proteome</keyword>
<name>A0A813F4L2_POLGL</name>
<evidence type="ECO:0000313" key="2">
    <source>
        <dbReference type="EMBL" id="CAE8608145.1"/>
    </source>
</evidence>
<proteinExistence type="predicted"/>
<dbReference type="OMA" id="IWEYLSS"/>
<evidence type="ECO:0000259" key="1">
    <source>
        <dbReference type="PROSITE" id="PS51746"/>
    </source>
</evidence>
<gene>
    <name evidence="2" type="ORF">PGLA1383_LOCUS26026</name>
</gene>
<dbReference type="SMART" id="SM00332">
    <property type="entry name" value="PP2Cc"/>
    <property type="match status" value="1"/>
</dbReference>
<dbReference type="AlphaFoldDB" id="A0A813F4L2"/>
<dbReference type="PROSITE" id="PS51746">
    <property type="entry name" value="PPM_2"/>
    <property type="match status" value="1"/>
</dbReference>
<reference evidence="2" key="1">
    <citation type="submission" date="2021-02" db="EMBL/GenBank/DDBJ databases">
        <authorList>
            <person name="Dougan E. K."/>
            <person name="Rhodes N."/>
            <person name="Thang M."/>
            <person name="Chan C."/>
        </authorList>
    </citation>
    <scope>NUCLEOTIDE SEQUENCE</scope>
</reference>
<comment type="caution">
    <text evidence="2">The sequence shown here is derived from an EMBL/GenBank/DDBJ whole genome shotgun (WGS) entry which is preliminary data.</text>
</comment>
<dbReference type="OrthoDB" id="10264738at2759"/>
<dbReference type="EMBL" id="CAJNNV010022480">
    <property type="protein sequence ID" value="CAE8608145.1"/>
    <property type="molecule type" value="Genomic_DNA"/>
</dbReference>
<sequence>MGNALKASCEVRPSTEARRLAGGDPEELNWAELIDQLFQPCHEALLLLTSPTEQTFGKEPARPRKVVQCFRSAAAASQVETLSDRLGLVCQKGQKKTPNQDSAFYLEFLDSDGDKIWLACVMDGHGPLGHEMSALVMQWLPLLVLREPKLASEAGRIVPSDPQTVFDAITAAFQKMSVLMMRASAAPLQRELSGTTCVFALAARGLLHTANVGDSRAVLGTLMPGPSELALRVDCRPLTRDHKPEDVEERARIEAMGGVVKNQRVYTDTWPIVGLNLSRSFGDSRVHAVGVSDVPDVTTSFLESAAQTGDAQAACESDAGPLKQFLAVASDGVWEFLSSSDATDTVGAMLLSQKTASQAAERLASRAENSWRQEGADMDDITTIVVVI</sequence>
<protein>
    <recommendedName>
        <fullName evidence="1">PPM-type phosphatase domain-containing protein</fullName>
    </recommendedName>
</protein>
<dbReference type="Proteomes" id="UP000654075">
    <property type="component" value="Unassembled WGS sequence"/>
</dbReference>
<dbReference type="Gene3D" id="3.60.40.10">
    <property type="entry name" value="PPM-type phosphatase domain"/>
    <property type="match status" value="1"/>
</dbReference>
<dbReference type="InterPro" id="IPR001932">
    <property type="entry name" value="PPM-type_phosphatase-like_dom"/>
</dbReference>
<dbReference type="GO" id="GO:0004722">
    <property type="term" value="F:protein serine/threonine phosphatase activity"/>
    <property type="evidence" value="ECO:0007669"/>
    <property type="project" value="InterPro"/>
</dbReference>
<evidence type="ECO:0000313" key="3">
    <source>
        <dbReference type="Proteomes" id="UP000654075"/>
    </source>
</evidence>
<dbReference type="Pfam" id="PF00481">
    <property type="entry name" value="PP2C"/>
    <property type="match status" value="1"/>
</dbReference>
<dbReference type="InterPro" id="IPR015655">
    <property type="entry name" value="PP2C"/>
</dbReference>
<dbReference type="SUPFAM" id="SSF81606">
    <property type="entry name" value="PP2C-like"/>
    <property type="match status" value="1"/>
</dbReference>
<dbReference type="CDD" id="cd00143">
    <property type="entry name" value="PP2Cc"/>
    <property type="match status" value="1"/>
</dbReference>